<evidence type="ECO:0000256" key="12">
    <source>
        <dbReference type="ARBA" id="ARBA00023015"/>
    </source>
</evidence>
<evidence type="ECO:0000256" key="6">
    <source>
        <dbReference type="ARBA" id="ARBA00022541"/>
    </source>
</evidence>
<dbReference type="GO" id="GO:0000977">
    <property type="term" value="F:RNA polymerase II transcription regulatory region sequence-specific DNA binding"/>
    <property type="evidence" value="ECO:0007669"/>
    <property type="project" value="TreeGrafter"/>
</dbReference>
<dbReference type="AlphaFoldDB" id="A0A914HK02"/>
<dbReference type="PANTHER" id="PTHR24381">
    <property type="entry name" value="ZINC FINGER PROTEIN"/>
    <property type="match status" value="1"/>
</dbReference>
<evidence type="ECO:0000256" key="14">
    <source>
        <dbReference type="ARBA" id="ARBA00023163"/>
    </source>
</evidence>
<evidence type="ECO:0000256" key="2">
    <source>
        <dbReference type="ARBA" id="ARBA00004496"/>
    </source>
</evidence>
<keyword evidence="3" id="KW-0514">Muscle protein</keyword>
<evidence type="ECO:0000259" key="19">
    <source>
        <dbReference type="PROSITE" id="PS50157"/>
    </source>
</evidence>
<keyword evidence="8" id="KW-0677">Repeat</keyword>
<evidence type="ECO:0000256" key="1">
    <source>
        <dbReference type="ARBA" id="ARBA00004123"/>
    </source>
</evidence>
<feature type="domain" description="C2H2-type" evidence="19">
    <location>
        <begin position="223"/>
        <end position="250"/>
    </location>
</feature>
<protein>
    <recommendedName>
        <fullName evidence="16">Zinc finger protein unc-98</fullName>
    </recommendedName>
    <alternativeName>
        <fullName evidence="17">Uncoordinated protein 98</fullName>
    </alternativeName>
</protein>
<evidence type="ECO:0000256" key="15">
    <source>
        <dbReference type="ARBA" id="ARBA00023242"/>
    </source>
</evidence>
<keyword evidence="6" id="KW-0517">Myogenesis</keyword>
<dbReference type="SUPFAM" id="SSF57667">
    <property type="entry name" value="beta-beta-alpha zinc fingers"/>
    <property type="match status" value="2"/>
</dbReference>
<dbReference type="PROSITE" id="PS00028">
    <property type="entry name" value="ZINC_FINGER_C2H2_1"/>
    <property type="match status" value="3"/>
</dbReference>
<keyword evidence="12" id="KW-0805">Transcription regulation</keyword>
<feature type="domain" description="C2H2-type" evidence="19">
    <location>
        <begin position="333"/>
        <end position="360"/>
    </location>
</feature>
<dbReference type="Gene3D" id="3.30.160.60">
    <property type="entry name" value="Classic Zinc Finger"/>
    <property type="match status" value="3"/>
</dbReference>
<keyword evidence="9 18" id="KW-0863">Zinc-finger</keyword>
<dbReference type="InterPro" id="IPR036236">
    <property type="entry name" value="Znf_C2H2_sf"/>
</dbReference>
<dbReference type="GO" id="GO:0000981">
    <property type="term" value="F:DNA-binding transcription factor activity, RNA polymerase II-specific"/>
    <property type="evidence" value="ECO:0007669"/>
    <property type="project" value="TreeGrafter"/>
</dbReference>
<dbReference type="InterPro" id="IPR013087">
    <property type="entry name" value="Znf_C2H2_type"/>
</dbReference>
<keyword evidence="11" id="KW-0862">Zinc</keyword>
<dbReference type="GO" id="GO:0008270">
    <property type="term" value="F:zinc ion binding"/>
    <property type="evidence" value="ECO:0007669"/>
    <property type="project" value="UniProtKB-KW"/>
</dbReference>
<dbReference type="GO" id="GO:0030154">
    <property type="term" value="P:cell differentiation"/>
    <property type="evidence" value="ECO:0007669"/>
    <property type="project" value="UniProtKB-KW"/>
</dbReference>
<evidence type="ECO:0000256" key="7">
    <source>
        <dbReference type="ARBA" id="ARBA00022723"/>
    </source>
</evidence>
<evidence type="ECO:0000256" key="16">
    <source>
        <dbReference type="ARBA" id="ARBA00070899"/>
    </source>
</evidence>
<comment type="subcellular location">
    <subcellularLocation>
        <location evidence="2">Cytoplasm</location>
    </subcellularLocation>
    <subcellularLocation>
        <location evidence="1">Nucleus</location>
    </subcellularLocation>
</comment>
<dbReference type="Proteomes" id="UP000887572">
    <property type="component" value="Unplaced"/>
</dbReference>
<sequence length="387" mass="44278">MRLKIPRTLVVRRLNQPTGSCLFDLTDPTFFPTRCTLILAIEFQIATCVHNLLMKQTTLLNSGFIFYKIKMENVLSTKAPEEKKAESGEVLVECKQDVGLIADKSIDKSKNQEKIEAETEKFAELKLTKPEDTTDELKEVGCSSDHQKNLIEQDMEEEAPPMSASGCRSIKWVDDAQSDKVRSDSCKDQNGFTYYKCRFCGLTFNFMTTLKAHERVHDITQPYLCNKCGESFHYMCELEYHAKTHLQQKGYKCECGRTFFQYTDLLYHKHPGEDEPYPSVPVPSASVTDISPLVTSSPSIHPAEFPTPEFAEQGFEPKYQLKRGLSDVRSKPYICQYCSKSYADSRGLAYHMYSHRGERVFNPRASRYLMCRNDNSYISPGLDLRDA</sequence>
<keyword evidence="13" id="KW-0238">DNA-binding</keyword>
<keyword evidence="4" id="KW-0217">Developmental protein</keyword>
<dbReference type="Pfam" id="PF00096">
    <property type="entry name" value="zf-C2H2"/>
    <property type="match status" value="2"/>
</dbReference>
<organism evidence="20 21">
    <name type="scientific">Globodera rostochiensis</name>
    <name type="common">Golden nematode worm</name>
    <name type="synonym">Heterodera rostochiensis</name>
    <dbReference type="NCBI Taxonomy" id="31243"/>
    <lineage>
        <taxon>Eukaryota</taxon>
        <taxon>Metazoa</taxon>
        <taxon>Ecdysozoa</taxon>
        <taxon>Nematoda</taxon>
        <taxon>Chromadorea</taxon>
        <taxon>Rhabditida</taxon>
        <taxon>Tylenchina</taxon>
        <taxon>Tylenchomorpha</taxon>
        <taxon>Tylenchoidea</taxon>
        <taxon>Heteroderidae</taxon>
        <taxon>Heteroderinae</taxon>
        <taxon>Globodera</taxon>
    </lineage>
</organism>
<dbReference type="SMART" id="SM00355">
    <property type="entry name" value="ZnF_C2H2"/>
    <property type="match status" value="3"/>
</dbReference>
<dbReference type="GO" id="GO:0005634">
    <property type="term" value="C:nucleus"/>
    <property type="evidence" value="ECO:0007669"/>
    <property type="project" value="UniProtKB-SubCell"/>
</dbReference>
<dbReference type="FunFam" id="3.30.160.60:FF:002530">
    <property type="entry name" value="Zinc finger protein"/>
    <property type="match status" value="1"/>
</dbReference>
<feature type="domain" description="C2H2-type" evidence="19">
    <location>
        <begin position="195"/>
        <end position="222"/>
    </location>
</feature>
<keyword evidence="10" id="KW-0221">Differentiation</keyword>
<evidence type="ECO:0000256" key="10">
    <source>
        <dbReference type="ARBA" id="ARBA00022782"/>
    </source>
</evidence>
<evidence type="ECO:0000256" key="18">
    <source>
        <dbReference type="PROSITE-ProRule" id="PRU00042"/>
    </source>
</evidence>
<proteinExistence type="predicted"/>
<evidence type="ECO:0000256" key="3">
    <source>
        <dbReference type="ARBA" id="ARBA00022433"/>
    </source>
</evidence>
<dbReference type="GO" id="GO:0005737">
    <property type="term" value="C:cytoplasm"/>
    <property type="evidence" value="ECO:0007669"/>
    <property type="project" value="UniProtKB-SubCell"/>
</dbReference>
<dbReference type="GO" id="GO:0032982">
    <property type="term" value="C:myosin filament"/>
    <property type="evidence" value="ECO:0007669"/>
    <property type="project" value="UniProtKB-KW"/>
</dbReference>
<dbReference type="WBParaSite" id="Gr19_v10_g2182.t1">
    <property type="protein sequence ID" value="Gr19_v10_g2182.t1"/>
    <property type="gene ID" value="Gr19_v10_g2182"/>
</dbReference>
<keyword evidence="15" id="KW-0539">Nucleus</keyword>
<dbReference type="GO" id="GO:0007517">
    <property type="term" value="P:muscle organ development"/>
    <property type="evidence" value="ECO:0007669"/>
    <property type="project" value="UniProtKB-KW"/>
</dbReference>
<dbReference type="PROSITE" id="PS50157">
    <property type="entry name" value="ZINC_FINGER_C2H2_2"/>
    <property type="match status" value="3"/>
</dbReference>
<evidence type="ECO:0000256" key="4">
    <source>
        <dbReference type="ARBA" id="ARBA00022473"/>
    </source>
</evidence>
<evidence type="ECO:0000256" key="9">
    <source>
        <dbReference type="ARBA" id="ARBA00022771"/>
    </source>
</evidence>
<keyword evidence="5" id="KW-0963">Cytoplasm</keyword>
<keyword evidence="14" id="KW-0804">Transcription</keyword>
<accession>A0A914HK02</accession>
<evidence type="ECO:0000313" key="20">
    <source>
        <dbReference type="Proteomes" id="UP000887572"/>
    </source>
</evidence>
<evidence type="ECO:0000256" key="13">
    <source>
        <dbReference type="ARBA" id="ARBA00023125"/>
    </source>
</evidence>
<evidence type="ECO:0000256" key="17">
    <source>
        <dbReference type="ARBA" id="ARBA00082667"/>
    </source>
</evidence>
<dbReference type="PANTHER" id="PTHR24381:SF393">
    <property type="entry name" value="CHROMATIN-LINKED ADAPTOR FOR MSL PROTEINS, ISOFORM B"/>
    <property type="match status" value="1"/>
</dbReference>
<reference evidence="21" key="1">
    <citation type="submission" date="2022-11" db="UniProtKB">
        <authorList>
            <consortium name="WormBaseParasite"/>
        </authorList>
    </citation>
    <scope>IDENTIFICATION</scope>
</reference>
<name>A0A914HK02_GLORO</name>
<evidence type="ECO:0000256" key="8">
    <source>
        <dbReference type="ARBA" id="ARBA00022737"/>
    </source>
</evidence>
<evidence type="ECO:0000256" key="5">
    <source>
        <dbReference type="ARBA" id="ARBA00022490"/>
    </source>
</evidence>
<keyword evidence="3" id="KW-0787">Thick filament</keyword>
<keyword evidence="7" id="KW-0479">Metal-binding</keyword>
<evidence type="ECO:0000256" key="11">
    <source>
        <dbReference type="ARBA" id="ARBA00022833"/>
    </source>
</evidence>
<keyword evidence="20" id="KW-1185">Reference proteome</keyword>
<evidence type="ECO:0000313" key="21">
    <source>
        <dbReference type="WBParaSite" id="Gr19_v10_g2182.t1"/>
    </source>
</evidence>